<gene>
    <name evidence="3" type="ORF">EC910_101397</name>
</gene>
<dbReference type="Proteomes" id="UP000295285">
    <property type="component" value="Unassembled WGS sequence"/>
</dbReference>
<dbReference type="Pfam" id="PF10668">
    <property type="entry name" value="Phage_terminase"/>
    <property type="match status" value="1"/>
</dbReference>
<name>A0A4R4BKH3_BACTU</name>
<dbReference type="EMBL" id="SMDG01000001">
    <property type="protein sequence ID" value="TCW59767.1"/>
    <property type="molecule type" value="Genomic_DNA"/>
</dbReference>
<evidence type="ECO:0000313" key="4">
    <source>
        <dbReference type="Proteomes" id="UP000295285"/>
    </source>
</evidence>
<evidence type="ECO:0000259" key="2">
    <source>
        <dbReference type="Pfam" id="PF10668"/>
    </source>
</evidence>
<feature type="compositionally biased region" description="Basic and acidic residues" evidence="1">
    <location>
        <begin position="158"/>
        <end position="171"/>
    </location>
</feature>
<comment type="caution">
    <text evidence="3">The sequence shown here is derived from an EMBL/GenBank/DDBJ whole genome shotgun (WGS) entry which is preliminary data.</text>
</comment>
<proteinExistence type="predicted"/>
<dbReference type="InterPro" id="IPR018925">
    <property type="entry name" value="XtmA-like_N"/>
</dbReference>
<evidence type="ECO:0000313" key="3">
    <source>
        <dbReference type="EMBL" id="TCW59767.1"/>
    </source>
</evidence>
<reference evidence="3 4" key="1">
    <citation type="submission" date="2019-03" db="EMBL/GenBank/DDBJ databases">
        <title>Above-ground endophytic microbial communities from plants in different locations in the United States.</title>
        <authorList>
            <person name="Frank C."/>
        </authorList>
    </citation>
    <scope>NUCLEOTIDE SEQUENCE [LARGE SCALE GENOMIC DNA]</scope>
    <source>
        <strain evidence="3 4">LP_2_YM</strain>
    </source>
</reference>
<evidence type="ECO:0000256" key="1">
    <source>
        <dbReference type="SAM" id="MobiDB-lite"/>
    </source>
</evidence>
<feature type="region of interest" description="Disordered" evidence="1">
    <location>
        <begin position="153"/>
        <end position="182"/>
    </location>
</feature>
<organism evidence="3 4">
    <name type="scientific">Bacillus thuringiensis</name>
    <dbReference type="NCBI Taxonomy" id="1428"/>
    <lineage>
        <taxon>Bacteria</taxon>
        <taxon>Bacillati</taxon>
        <taxon>Bacillota</taxon>
        <taxon>Bacilli</taxon>
        <taxon>Bacillales</taxon>
        <taxon>Bacillaceae</taxon>
        <taxon>Bacillus</taxon>
        <taxon>Bacillus cereus group</taxon>
    </lineage>
</organism>
<feature type="domain" description="PBSX phage terminase small subunit-like N-terminal" evidence="2">
    <location>
        <begin position="1"/>
        <end position="63"/>
    </location>
</feature>
<accession>A0A4R4BKH3</accession>
<protein>
    <submittedName>
        <fullName evidence="3">Terminase small subunit</fullName>
    </submittedName>
</protein>
<dbReference type="AlphaFoldDB" id="A0A4R4BKH3"/>
<sequence length="182" mass="21045">MARKRDPKRDQSFKIFKAHDGSISNREIAKVLEIDEKKIAVWKSRDKWVQQLEGKIECCTTKKTTTTKKKPSKRDEQQKRIVDSLVEAGTYSPALDLLIEVYLDCYDEYQQMKDTGESTEKLRKELAKLLGQLGLDGKNKELIKKSGVLLAKGDEEEGKEKKKEPEPEDSKLVQFRKRQMRG</sequence>